<accession>A0ABT4XIK7</accession>
<gene>
    <name evidence="5" type="ORF">PH586_16855</name>
</gene>
<protein>
    <recommendedName>
        <fullName evidence="2">Tetratricopeptide repeat protein 38</fullName>
    </recommendedName>
</protein>
<sequence>MKDAHGYQLTGCNSQALTLLERGLTQLRCFRNDPLASVDAALEASPELVMGHVLRAWLYLMSCEGRALPEVGAGLERARVLPHNDREARHLQAIAQLMDGQLLLAARSLEDLSIEYPHDLLALQVGHQLDFLTGDARMLRDRIARVFPAWSAEVPGYHALLGMYAFGLEECGDYRLAERLGRQAVALEPADAWAQHAVAHVLEMQNRREEGIAWMRGNQAWQQDNMLAVHNWWHLALYHLELGDTASVLELFDTAIDGHHPQIALELVDGSALLWRLQLRGVDVQERWQSLAARWEPLADEGHYAFNDLHACMAFAGAGRDDLLERVRQAQAGALRRDDDNAWMTRTIGAPAIDALLAFTAGRYDRCVELLRSIRNRAHGFGGSHAQRDLLDQTLLVAARHGSQASLATALERERQLLGGQRSVH</sequence>
<organism evidence="5 6">
    <name type="scientific">Pseudomonas aestuarii</name>
    <dbReference type="NCBI Taxonomy" id="3018340"/>
    <lineage>
        <taxon>Bacteria</taxon>
        <taxon>Pseudomonadati</taxon>
        <taxon>Pseudomonadota</taxon>
        <taxon>Gammaproteobacteria</taxon>
        <taxon>Pseudomonadales</taxon>
        <taxon>Pseudomonadaceae</taxon>
        <taxon>Pseudomonas</taxon>
    </lineage>
</organism>
<dbReference type="PANTHER" id="PTHR16263:SF4">
    <property type="entry name" value="TETRATRICOPEPTIDE REPEAT PROTEIN 38"/>
    <property type="match status" value="1"/>
</dbReference>
<dbReference type="Proteomes" id="UP001212042">
    <property type="component" value="Unassembled WGS sequence"/>
</dbReference>
<keyword evidence="4" id="KW-0802">TPR repeat</keyword>
<evidence type="ECO:0000256" key="4">
    <source>
        <dbReference type="ARBA" id="ARBA00022803"/>
    </source>
</evidence>
<comment type="similarity">
    <text evidence="1">Belongs to the TTC38 family.</text>
</comment>
<keyword evidence="3" id="KW-0677">Repeat</keyword>
<evidence type="ECO:0000313" key="5">
    <source>
        <dbReference type="EMBL" id="MDA7088059.1"/>
    </source>
</evidence>
<evidence type="ECO:0000313" key="6">
    <source>
        <dbReference type="Proteomes" id="UP001212042"/>
    </source>
</evidence>
<name>A0ABT4XIK7_9PSED</name>
<dbReference type="EMBL" id="JAQJZJ010000008">
    <property type="protein sequence ID" value="MDA7088059.1"/>
    <property type="molecule type" value="Genomic_DNA"/>
</dbReference>
<dbReference type="InterPro" id="IPR033891">
    <property type="entry name" value="TTC38"/>
</dbReference>
<reference evidence="5 6" key="1">
    <citation type="submission" date="2023-01" db="EMBL/GenBank/DDBJ databases">
        <title>Pseudomonas SA3-5T sp. nov., isolated from tidal flat sediment.</title>
        <authorList>
            <person name="Kim H.S."/>
            <person name="Kim J.-S."/>
            <person name="Suh M.K."/>
            <person name="Eom M.K."/>
            <person name="Lee J.-S."/>
        </authorList>
    </citation>
    <scope>NUCLEOTIDE SEQUENCE [LARGE SCALE GENOMIC DNA]</scope>
    <source>
        <strain evidence="5 6">SA3-5</strain>
    </source>
</reference>
<comment type="caution">
    <text evidence="5">The sequence shown here is derived from an EMBL/GenBank/DDBJ whole genome shotgun (WGS) entry which is preliminary data.</text>
</comment>
<evidence type="ECO:0000256" key="2">
    <source>
        <dbReference type="ARBA" id="ARBA00019992"/>
    </source>
</evidence>
<dbReference type="CDD" id="cd05804">
    <property type="entry name" value="StaR_like"/>
    <property type="match status" value="1"/>
</dbReference>
<dbReference type="InterPro" id="IPR011990">
    <property type="entry name" value="TPR-like_helical_dom_sf"/>
</dbReference>
<dbReference type="Gene3D" id="1.25.40.10">
    <property type="entry name" value="Tetratricopeptide repeat domain"/>
    <property type="match status" value="1"/>
</dbReference>
<proteinExistence type="inferred from homology"/>
<evidence type="ECO:0000256" key="3">
    <source>
        <dbReference type="ARBA" id="ARBA00022737"/>
    </source>
</evidence>
<dbReference type="PANTHER" id="PTHR16263">
    <property type="entry name" value="TETRATRICOPEPTIDE REPEAT PROTEIN 38"/>
    <property type="match status" value="1"/>
</dbReference>
<evidence type="ECO:0000256" key="1">
    <source>
        <dbReference type="ARBA" id="ARBA00005857"/>
    </source>
</evidence>
<dbReference type="SUPFAM" id="SSF48452">
    <property type="entry name" value="TPR-like"/>
    <property type="match status" value="1"/>
</dbReference>
<keyword evidence="6" id="KW-1185">Reference proteome</keyword>
<dbReference type="RefSeq" id="WP_271348928.1">
    <property type="nucleotide sequence ID" value="NZ_JAQJZJ010000008.1"/>
</dbReference>